<sequence>MNTKFVYGYIMETIGLYSAMGAATILTEERAKYPMTLDDLDFDKINKLKTDHLVAIYNDDKFFREGYEELTDIRYNDNAINYYRDNTSLVDVIKEIVLNRPKGCFIILEYTNKIDILIYNKYCYYDDAIKICKTEG</sequence>
<proteinExistence type="predicted"/>
<evidence type="ECO:0000313" key="3">
    <source>
        <dbReference type="Proteomes" id="UP001589767"/>
    </source>
</evidence>
<dbReference type="RefSeq" id="WP_382369908.1">
    <property type="nucleotide sequence ID" value="NZ_JBHLWB010000003.1"/>
</dbReference>
<evidence type="ECO:0000313" key="2">
    <source>
        <dbReference type="EMBL" id="MFC0308942.1"/>
    </source>
</evidence>
<comment type="caution">
    <text evidence="2">The sequence shown here is derived from an EMBL/GenBank/DDBJ whole genome shotgun (WGS) entry which is preliminary data.</text>
</comment>
<accession>A0ABV6H090</accession>
<name>A0ABV6H090_9PAST</name>
<keyword evidence="1" id="KW-0472">Membrane</keyword>
<keyword evidence="1" id="KW-0812">Transmembrane</keyword>
<dbReference type="Proteomes" id="UP001589767">
    <property type="component" value="Unassembled WGS sequence"/>
</dbReference>
<keyword evidence="3" id="KW-1185">Reference proteome</keyword>
<evidence type="ECO:0000256" key="1">
    <source>
        <dbReference type="SAM" id="Phobius"/>
    </source>
</evidence>
<dbReference type="EMBL" id="JBHLWB010000003">
    <property type="protein sequence ID" value="MFC0308942.1"/>
    <property type="molecule type" value="Genomic_DNA"/>
</dbReference>
<reference evidence="2 3" key="1">
    <citation type="submission" date="2024-09" db="EMBL/GenBank/DDBJ databases">
        <authorList>
            <person name="Sun Q."/>
            <person name="Mori K."/>
        </authorList>
    </citation>
    <scope>NUCLEOTIDE SEQUENCE [LARGE SCALE GENOMIC DNA]</scope>
    <source>
        <strain evidence="2 3">CCM 7539</strain>
    </source>
</reference>
<feature type="transmembrane region" description="Helical" evidence="1">
    <location>
        <begin position="6"/>
        <end position="26"/>
    </location>
</feature>
<protein>
    <submittedName>
        <fullName evidence="2">Uncharacterized protein</fullName>
    </submittedName>
</protein>
<organism evidence="2 3">
    <name type="scientific">Gallibacterium trehalosifermentans</name>
    <dbReference type="NCBI Taxonomy" id="516935"/>
    <lineage>
        <taxon>Bacteria</taxon>
        <taxon>Pseudomonadati</taxon>
        <taxon>Pseudomonadota</taxon>
        <taxon>Gammaproteobacteria</taxon>
        <taxon>Pasteurellales</taxon>
        <taxon>Pasteurellaceae</taxon>
        <taxon>Gallibacterium</taxon>
    </lineage>
</organism>
<keyword evidence="1" id="KW-1133">Transmembrane helix</keyword>
<gene>
    <name evidence="2" type="ORF">ACFFHK_04365</name>
</gene>